<organism evidence="4 5">
    <name type="scientific">Rhynchospora tenuis</name>
    <dbReference type="NCBI Taxonomy" id="198213"/>
    <lineage>
        <taxon>Eukaryota</taxon>
        <taxon>Viridiplantae</taxon>
        <taxon>Streptophyta</taxon>
        <taxon>Embryophyta</taxon>
        <taxon>Tracheophyta</taxon>
        <taxon>Spermatophyta</taxon>
        <taxon>Magnoliopsida</taxon>
        <taxon>Liliopsida</taxon>
        <taxon>Poales</taxon>
        <taxon>Cyperaceae</taxon>
        <taxon>Cyperoideae</taxon>
        <taxon>Rhynchosporeae</taxon>
        <taxon>Rhynchospora</taxon>
    </lineage>
</organism>
<gene>
    <name evidence="4" type="ORF">LUZ61_019582</name>
</gene>
<keyword evidence="1" id="KW-0175">Coiled coil</keyword>
<accession>A0AAD5ZBG2</accession>
<dbReference type="SUPFAM" id="SSF49879">
    <property type="entry name" value="SMAD/FHA domain"/>
    <property type="match status" value="1"/>
</dbReference>
<keyword evidence="5" id="KW-1185">Reference proteome</keyword>
<reference evidence="4 5" key="1">
    <citation type="journal article" date="2022" name="Cell">
        <title>Repeat-based holocentromeres influence genome architecture and karyotype evolution.</title>
        <authorList>
            <person name="Hofstatter P.G."/>
            <person name="Thangavel G."/>
            <person name="Lux T."/>
            <person name="Neumann P."/>
            <person name="Vondrak T."/>
            <person name="Novak P."/>
            <person name="Zhang M."/>
            <person name="Costa L."/>
            <person name="Castellani M."/>
            <person name="Scott A."/>
            <person name="Toegelov H."/>
            <person name="Fuchs J."/>
            <person name="Mata-Sucre Y."/>
            <person name="Dias Y."/>
            <person name="Vanzela A.L.L."/>
            <person name="Huettel B."/>
            <person name="Almeida C.C.S."/>
            <person name="Simkova H."/>
            <person name="Souza G."/>
            <person name="Pedrosa-Harand A."/>
            <person name="Macas J."/>
            <person name="Mayer K.F.X."/>
            <person name="Houben A."/>
            <person name="Marques A."/>
        </authorList>
    </citation>
    <scope>NUCLEOTIDE SEQUENCE [LARGE SCALE GENOMIC DNA]</scope>
    <source>
        <strain evidence="4">RhyTen1mFocal</strain>
    </source>
</reference>
<name>A0AAD5ZBG2_9POAL</name>
<feature type="compositionally biased region" description="Acidic residues" evidence="2">
    <location>
        <begin position="876"/>
        <end position="889"/>
    </location>
</feature>
<dbReference type="InterPro" id="IPR008984">
    <property type="entry name" value="SMAD_FHA_dom_sf"/>
</dbReference>
<evidence type="ECO:0000313" key="4">
    <source>
        <dbReference type="EMBL" id="KAJ3690418.1"/>
    </source>
</evidence>
<dbReference type="PROSITE" id="PS50006">
    <property type="entry name" value="FHA_DOMAIN"/>
    <property type="match status" value="1"/>
</dbReference>
<dbReference type="InterPro" id="IPR000253">
    <property type="entry name" value="FHA_dom"/>
</dbReference>
<evidence type="ECO:0000259" key="3">
    <source>
        <dbReference type="PROSITE" id="PS50006"/>
    </source>
</evidence>
<sequence length="913" mass="101284">MAIDSAKNVALEEEAEVISPRVSLSLSQEEIRAVAKKFANEPLQCSDPGVWAVLTAISLQARQKKQGINIRLSLDEHRIGRCVNDVRFQINSLKISASHCWIYREKASAGSNIVKAFVKDTSTNGTYLNWNRLDKNMPASRLRHGDILAFVTPPHDGNSYAYVYREVWGARPLENGSATLKRGREEVSSECKRQKGIGIGIGSSNGPVSLDDVRSLQRSNSDLRQQLESHVLTIETLRNGSRESLARHENEIKKLKETISSSFVKQIKELEHALGEKHKELDLLNTVRLELESSIKDLNERLSASKQSCADADEIILSQKATISEIEKQLEEERKMRREEREKATEDLKYALEKAQAEAKEESKRQANIYQRQHKEQQEVIIKLQECEKETRLLVGTLRSKLEDARENLIVSEKKVRQLESQLQDEQLVSTNSKKRSEALESELRSLKAELENEKVAREEAWAKVSALELEISSAIRDLSIEKQRFQGARERLILRETQLRAFYSTTEEISALFAKQQEQLKAMQRTLEDEEHYENKLTSIDLNQLSPRKINTTNEYKCPITSSREVSGKHLMKSNNTGSSDDGDSTTEKNGDGNDTQDLECTSTYQLVNGFGSNGDGGVSVSIAAAHVNEQIDAELVLETESQACDGTFQKYCNMEGNTMQLDEIHLVDNLPEPVTRQALECTSADQLVQGFGANVDGGVSVNTAAAHVKEQTDAERVLETESQPGDGTLQKYCNTNMEGDTMQLDEETHPVENFTEPVTRPETEPVLENTDPGEVQTADLLTTEAVGSWAVSTAPLVNAGSDSPKEAKDVEAVVADALICLGSLTSGSQSNKGNELRKLTKEQQILNAMITIVDPDFDQKFLGGGGFGKGTDISDAETEEGVNDNEVDDSKDGSDDEDGGNDTMNEDQVGC</sequence>
<evidence type="ECO:0000256" key="1">
    <source>
        <dbReference type="SAM" id="Coils"/>
    </source>
</evidence>
<dbReference type="AlphaFoldDB" id="A0AAD5ZBG2"/>
<feature type="region of interest" description="Disordered" evidence="2">
    <location>
        <begin position="565"/>
        <end position="600"/>
    </location>
</feature>
<dbReference type="Pfam" id="PF00498">
    <property type="entry name" value="FHA"/>
    <property type="match status" value="1"/>
</dbReference>
<comment type="caution">
    <text evidence="4">The sequence shown here is derived from an EMBL/GenBank/DDBJ whole genome shotgun (WGS) entry which is preliminary data.</text>
</comment>
<dbReference type="SMART" id="SM00240">
    <property type="entry name" value="FHA"/>
    <property type="match status" value="1"/>
</dbReference>
<dbReference type="PANTHER" id="PTHR47458:SF1">
    <property type="entry name" value="SMAD_FHA DOMAIN-CONTAINING PROTEIN"/>
    <property type="match status" value="1"/>
</dbReference>
<protein>
    <recommendedName>
        <fullName evidence="3">FHA domain-containing protein</fullName>
    </recommendedName>
</protein>
<dbReference type="Proteomes" id="UP001210211">
    <property type="component" value="Unassembled WGS sequence"/>
</dbReference>
<evidence type="ECO:0000256" key="2">
    <source>
        <dbReference type="SAM" id="MobiDB-lite"/>
    </source>
</evidence>
<feature type="region of interest" description="Disordered" evidence="2">
    <location>
        <begin position="870"/>
        <end position="913"/>
    </location>
</feature>
<feature type="coiled-coil region" evidence="1">
    <location>
        <begin position="238"/>
        <end position="457"/>
    </location>
</feature>
<dbReference type="PANTHER" id="PTHR47458">
    <property type="entry name" value="SMAD/FHA DOMAIN-CONTAINING PROTEIN"/>
    <property type="match status" value="1"/>
</dbReference>
<proteinExistence type="predicted"/>
<dbReference type="Gene3D" id="2.60.200.20">
    <property type="match status" value="1"/>
</dbReference>
<feature type="domain" description="FHA" evidence="3">
    <location>
        <begin position="77"/>
        <end position="133"/>
    </location>
</feature>
<evidence type="ECO:0000313" key="5">
    <source>
        <dbReference type="Proteomes" id="UP001210211"/>
    </source>
</evidence>
<dbReference type="EMBL" id="JAMRDG010000002">
    <property type="protein sequence ID" value="KAJ3690418.1"/>
    <property type="molecule type" value="Genomic_DNA"/>
</dbReference>